<gene>
    <name evidence="2" type="ORF">BCR35DRAFT_302000</name>
</gene>
<dbReference type="AlphaFoldDB" id="A0A1Y2FY24"/>
<proteinExistence type="predicted"/>
<accession>A0A1Y2FY24</accession>
<dbReference type="Proteomes" id="UP000193467">
    <property type="component" value="Unassembled WGS sequence"/>
</dbReference>
<dbReference type="InParanoid" id="A0A1Y2FY24"/>
<organism evidence="2 3">
    <name type="scientific">Leucosporidium creatinivorum</name>
    <dbReference type="NCBI Taxonomy" id="106004"/>
    <lineage>
        <taxon>Eukaryota</taxon>
        <taxon>Fungi</taxon>
        <taxon>Dikarya</taxon>
        <taxon>Basidiomycota</taxon>
        <taxon>Pucciniomycotina</taxon>
        <taxon>Microbotryomycetes</taxon>
        <taxon>Leucosporidiales</taxon>
        <taxon>Leucosporidium</taxon>
    </lineage>
</organism>
<evidence type="ECO:0000256" key="1">
    <source>
        <dbReference type="SAM" id="MobiDB-lite"/>
    </source>
</evidence>
<reference evidence="2 3" key="1">
    <citation type="submission" date="2016-07" db="EMBL/GenBank/DDBJ databases">
        <title>Pervasive Adenine N6-methylation of Active Genes in Fungi.</title>
        <authorList>
            <consortium name="DOE Joint Genome Institute"/>
            <person name="Mondo S.J."/>
            <person name="Dannebaum R.O."/>
            <person name="Kuo R.C."/>
            <person name="Labutti K."/>
            <person name="Haridas S."/>
            <person name="Kuo A."/>
            <person name="Salamov A."/>
            <person name="Ahrendt S.R."/>
            <person name="Lipzen A."/>
            <person name="Sullivan W."/>
            <person name="Andreopoulos W.B."/>
            <person name="Clum A."/>
            <person name="Lindquist E."/>
            <person name="Daum C."/>
            <person name="Ramamoorthy G.K."/>
            <person name="Gryganskyi A."/>
            <person name="Culley D."/>
            <person name="Magnuson J.K."/>
            <person name="James T.Y."/>
            <person name="O'Malley M.A."/>
            <person name="Stajich J.E."/>
            <person name="Spatafora J.W."/>
            <person name="Visel A."/>
            <person name="Grigoriev I.V."/>
        </authorList>
    </citation>
    <scope>NUCLEOTIDE SEQUENCE [LARGE SCALE GENOMIC DNA]</scope>
    <source>
        <strain evidence="2 3">62-1032</strain>
    </source>
</reference>
<dbReference type="EMBL" id="MCGR01000012">
    <property type="protein sequence ID" value="ORY88086.1"/>
    <property type="molecule type" value="Genomic_DNA"/>
</dbReference>
<evidence type="ECO:0000313" key="2">
    <source>
        <dbReference type="EMBL" id="ORY88086.1"/>
    </source>
</evidence>
<feature type="compositionally biased region" description="Basic and acidic residues" evidence="1">
    <location>
        <begin position="1"/>
        <end position="22"/>
    </location>
</feature>
<sequence>MAELEKATEQWIEEVSKEEEGAVGKGAGGDKTSDADEHEQSSTSDESAESMRKSKKRRLSWSGSFSLVPPHSSASSSGHHSDPSDPTPPPTPTLRSLSLWTVETTSLLREDDNVRDAIEEIVERGVAVTWWEMRIVLLDTLELTRELRKDMLLGEQATTSDDD</sequence>
<comment type="caution">
    <text evidence="2">The sequence shown here is derived from an EMBL/GenBank/DDBJ whole genome shotgun (WGS) entry which is preliminary data.</text>
</comment>
<keyword evidence="3" id="KW-1185">Reference proteome</keyword>
<name>A0A1Y2FY24_9BASI</name>
<protein>
    <submittedName>
        <fullName evidence="2">Uncharacterized protein</fullName>
    </submittedName>
</protein>
<feature type="compositionally biased region" description="Basic and acidic residues" evidence="1">
    <location>
        <begin position="31"/>
        <end position="40"/>
    </location>
</feature>
<evidence type="ECO:0000313" key="3">
    <source>
        <dbReference type="Proteomes" id="UP000193467"/>
    </source>
</evidence>
<feature type="region of interest" description="Disordered" evidence="1">
    <location>
        <begin position="1"/>
        <end position="97"/>
    </location>
</feature>
<feature type="compositionally biased region" description="Low complexity" evidence="1">
    <location>
        <begin position="64"/>
        <end position="78"/>
    </location>
</feature>